<evidence type="ECO:0000313" key="3">
    <source>
        <dbReference type="Proteomes" id="UP000237347"/>
    </source>
</evidence>
<accession>A0AAW0JTE7</accession>
<evidence type="ECO:0000313" key="2">
    <source>
        <dbReference type="EMBL" id="KAK7829812.1"/>
    </source>
</evidence>
<dbReference type="Proteomes" id="UP000237347">
    <property type="component" value="Unassembled WGS sequence"/>
</dbReference>
<protein>
    <submittedName>
        <fullName evidence="2">Protein far1-related sequence 3</fullName>
    </submittedName>
</protein>
<reference evidence="2 3" key="1">
    <citation type="journal article" date="2018" name="Sci. Data">
        <title>The draft genome sequence of cork oak.</title>
        <authorList>
            <person name="Ramos A.M."/>
            <person name="Usie A."/>
            <person name="Barbosa P."/>
            <person name="Barros P.M."/>
            <person name="Capote T."/>
            <person name="Chaves I."/>
            <person name="Simoes F."/>
            <person name="Abreu I."/>
            <person name="Carrasquinho I."/>
            <person name="Faro C."/>
            <person name="Guimaraes J.B."/>
            <person name="Mendonca D."/>
            <person name="Nobrega F."/>
            <person name="Rodrigues L."/>
            <person name="Saibo N.J.M."/>
            <person name="Varela M.C."/>
            <person name="Egas C."/>
            <person name="Matos J."/>
            <person name="Miguel C.M."/>
            <person name="Oliveira M.M."/>
            <person name="Ricardo C.P."/>
            <person name="Goncalves S."/>
        </authorList>
    </citation>
    <scope>NUCLEOTIDE SEQUENCE [LARGE SCALE GENOMIC DNA]</scope>
    <source>
        <strain evidence="3">cv. HL8</strain>
    </source>
</reference>
<gene>
    <name evidence="2" type="primary">FRS3_4</name>
    <name evidence="2" type="ORF">CFP56_028823</name>
</gene>
<comment type="caution">
    <text evidence="2">The sequence shown here is derived from an EMBL/GenBank/DDBJ whole genome shotgun (WGS) entry which is preliminary data.</text>
</comment>
<sequence length="367" mass="40789">MDVQVIDVEEGMGHRGVANDGDAELNEGELNIAENSAAHNEDGFAEPYVGMEFDSEDVAKTLYDEYARRLGFSSKVGQCSRSKSDGTIISREFVCGREGLKRRHADSCDAVLRIELKGQEKWVVTKFVKEHSHSLVSPSKLHYLRPRRHFAGSAKTMAETYQGVGIVPSGVMYVSMDGNHVPVEANPSDMTPLLWPRQDEMTRRFNLNDTGPPAQSVADLNLPRMAPVSLHRDDGPTENTVVLPCLKSMTWVMENKNSPPGNRVAVINLKLQDYSRNPSAESEVKFQLSRVSLEPMLRSMAYISEQLSTPANKVAVINLKLQDTETTSGESEVKFQVSRDTLGAMLRSMAYIREQLSIVVSILYVPL</sequence>
<dbReference type="InterPro" id="IPR004330">
    <property type="entry name" value="FAR1_DNA_bnd_dom"/>
</dbReference>
<dbReference type="EMBL" id="PKMF04000472">
    <property type="protein sequence ID" value="KAK7829812.1"/>
    <property type="molecule type" value="Genomic_DNA"/>
</dbReference>
<evidence type="ECO:0000259" key="1">
    <source>
        <dbReference type="Pfam" id="PF03101"/>
    </source>
</evidence>
<keyword evidence="3" id="KW-1185">Reference proteome</keyword>
<organism evidence="2 3">
    <name type="scientific">Quercus suber</name>
    <name type="common">Cork oak</name>
    <dbReference type="NCBI Taxonomy" id="58331"/>
    <lineage>
        <taxon>Eukaryota</taxon>
        <taxon>Viridiplantae</taxon>
        <taxon>Streptophyta</taxon>
        <taxon>Embryophyta</taxon>
        <taxon>Tracheophyta</taxon>
        <taxon>Spermatophyta</taxon>
        <taxon>Magnoliopsida</taxon>
        <taxon>eudicotyledons</taxon>
        <taxon>Gunneridae</taxon>
        <taxon>Pentapetalae</taxon>
        <taxon>rosids</taxon>
        <taxon>fabids</taxon>
        <taxon>Fagales</taxon>
        <taxon>Fagaceae</taxon>
        <taxon>Quercus</taxon>
    </lineage>
</organism>
<dbReference type="AlphaFoldDB" id="A0AAW0JTE7"/>
<name>A0AAW0JTE7_QUESU</name>
<dbReference type="InterPro" id="IPR037360">
    <property type="entry name" value="COMMD9"/>
</dbReference>
<dbReference type="PANTHER" id="PTHR15663">
    <property type="entry name" value="COMM DOMAIN-CONTAINING PROTEIN 9"/>
    <property type="match status" value="1"/>
</dbReference>
<proteinExistence type="predicted"/>
<feature type="domain" description="FAR1" evidence="1">
    <location>
        <begin position="62"/>
        <end position="136"/>
    </location>
</feature>
<dbReference type="PANTHER" id="PTHR15663:SF6">
    <property type="entry name" value="COMM DOMAIN-CONTAINING PROTEIN-RELATED"/>
    <property type="match status" value="1"/>
</dbReference>
<dbReference type="Pfam" id="PF03101">
    <property type="entry name" value="FAR1"/>
    <property type="match status" value="1"/>
</dbReference>